<evidence type="ECO:0000313" key="3">
    <source>
        <dbReference type="Proteomes" id="UP000694892"/>
    </source>
</evidence>
<accession>A0A974DP50</accession>
<gene>
    <name evidence="2" type="ORF">XELAEV_18013230mg</name>
</gene>
<dbReference type="InterPro" id="IPR058912">
    <property type="entry name" value="HTH_animal"/>
</dbReference>
<feature type="domain" description="Helix-turn-helix" evidence="1">
    <location>
        <begin position="70"/>
        <end position="129"/>
    </location>
</feature>
<organism evidence="2 3">
    <name type="scientific">Xenopus laevis</name>
    <name type="common">African clawed frog</name>
    <dbReference type="NCBI Taxonomy" id="8355"/>
    <lineage>
        <taxon>Eukaryota</taxon>
        <taxon>Metazoa</taxon>
        <taxon>Chordata</taxon>
        <taxon>Craniata</taxon>
        <taxon>Vertebrata</taxon>
        <taxon>Euteleostomi</taxon>
        <taxon>Amphibia</taxon>
        <taxon>Batrachia</taxon>
        <taxon>Anura</taxon>
        <taxon>Pipoidea</taxon>
        <taxon>Pipidae</taxon>
        <taxon>Xenopodinae</taxon>
        <taxon>Xenopus</taxon>
        <taxon>Xenopus</taxon>
    </lineage>
</organism>
<dbReference type="EMBL" id="CM004468">
    <property type="protein sequence ID" value="OCT95543.1"/>
    <property type="molecule type" value="Genomic_DNA"/>
</dbReference>
<dbReference type="Pfam" id="PF26215">
    <property type="entry name" value="HTH_animal"/>
    <property type="match status" value="1"/>
</dbReference>
<dbReference type="AlphaFoldDB" id="A0A974DP50"/>
<evidence type="ECO:0000313" key="2">
    <source>
        <dbReference type="EMBL" id="OCT95543.1"/>
    </source>
</evidence>
<dbReference type="Proteomes" id="UP000694892">
    <property type="component" value="Chromosome 2L"/>
</dbReference>
<sequence length="277" mass="32335">MFQLDIDLYCFFHSLRLKVYSFHKPQEPLVTNENKNTLNTETFGLYGRSMCVPPTSYAAVETYINNIINQILHYTSQHPPHTKKSTPISQLSRVQRIVSEKQEKEKQEQIMCHKFRARGYPEKVIQQAQQKVAHPRDRVRQSNRTTFVTQFHGKTIGAHVTSSLMKTKLKDVHTFWGGKSKGKFPCLGCVQCPYVLKGREFVHPQIGQHIQLRGHYTCICKFAVYLCKCPCGLIYIGETTQMVKELKLKRREVWWINTLKSLHPLGLNRDYDLFLYQ</sequence>
<reference evidence="3" key="1">
    <citation type="journal article" date="2016" name="Nature">
        <title>Genome evolution in the allotetraploid frog Xenopus laevis.</title>
        <authorList>
            <person name="Session A.M."/>
            <person name="Uno Y."/>
            <person name="Kwon T."/>
            <person name="Chapman J.A."/>
            <person name="Toyoda A."/>
            <person name="Takahashi S."/>
            <person name="Fukui A."/>
            <person name="Hikosaka A."/>
            <person name="Suzuki A."/>
            <person name="Kondo M."/>
            <person name="van Heeringen S.J."/>
            <person name="Quigley I."/>
            <person name="Heinz S."/>
            <person name="Ogino H."/>
            <person name="Ochi H."/>
            <person name="Hellsten U."/>
            <person name="Lyons J.B."/>
            <person name="Simakov O."/>
            <person name="Putnam N."/>
            <person name="Stites J."/>
            <person name="Kuroki Y."/>
            <person name="Tanaka T."/>
            <person name="Michiue T."/>
            <person name="Watanabe M."/>
            <person name="Bogdanovic O."/>
            <person name="Lister R."/>
            <person name="Georgiou G."/>
            <person name="Paranjpe S.S."/>
            <person name="van Kruijsbergen I."/>
            <person name="Shu S."/>
            <person name="Carlson J."/>
            <person name="Kinoshita T."/>
            <person name="Ohta Y."/>
            <person name="Mawaribuchi S."/>
            <person name="Jenkins J."/>
            <person name="Grimwood J."/>
            <person name="Schmutz J."/>
            <person name="Mitros T."/>
            <person name="Mozaffari S.V."/>
            <person name="Suzuki Y."/>
            <person name="Haramoto Y."/>
            <person name="Yamamoto T.S."/>
            <person name="Takagi C."/>
            <person name="Heald R."/>
            <person name="Miller K."/>
            <person name="Haudenschild C."/>
            <person name="Kitzman J."/>
            <person name="Nakayama T."/>
            <person name="Izutsu Y."/>
            <person name="Robert J."/>
            <person name="Fortriede J."/>
            <person name="Burns K."/>
            <person name="Lotay V."/>
            <person name="Karimi K."/>
            <person name="Yasuoka Y."/>
            <person name="Dichmann D.S."/>
            <person name="Flajnik M.F."/>
            <person name="Houston D.W."/>
            <person name="Shendure J."/>
            <person name="DuPasquier L."/>
            <person name="Vize P.D."/>
            <person name="Zorn A.M."/>
            <person name="Ito M."/>
            <person name="Marcotte E.M."/>
            <person name="Wallingford J.B."/>
            <person name="Ito Y."/>
            <person name="Asashima M."/>
            <person name="Ueno N."/>
            <person name="Matsuda Y."/>
            <person name="Veenstra G.J."/>
            <person name="Fujiyama A."/>
            <person name="Harland R.M."/>
            <person name="Taira M."/>
            <person name="Rokhsar D.S."/>
        </authorList>
    </citation>
    <scope>NUCLEOTIDE SEQUENCE [LARGE SCALE GENOMIC DNA]</scope>
    <source>
        <strain evidence="3">J</strain>
    </source>
</reference>
<dbReference type="PANTHER" id="PTHR21301">
    <property type="entry name" value="REVERSE TRANSCRIPTASE"/>
    <property type="match status" value="1"/>
</dbReference>
<evidence type="ECO:0000259" key="1">
    <source>
        <dbReference type="Pfam" id="PF26215"/>
    </source>
</evidence>
<protein>
    <recommendedName>
        <fullName evidence="1">Helix-turn-helix domain-containing protein</fullName>
    </recommendedName>
</protein>
<name>A0A974DP50_XENLA</name>
<dbReference type="PANTHER" id="PTHR21301:SF10">
    <property type="entry name" value="REVERSE TRANSCRIPTASE DOMAIN-CONTAINING PROTEIN"/>
    <property type="match status" value="1"/>
</dbReference>
<proteinExistence type="predicted"/>